<feature type="domain" description="HMA" evidence="1">
    <location>
        <begin position="5"/>
        <end position="71"/>
    </location>
</feature>
<comment type="caution">
    <text evidence="2">The sequence shown here is derived from an EMBL/GenBank/DDBJ whole genome shotgun (WGS) entry which is preliminary data.</text>
</comment>
<sequence length="76" mass="8509">MEKNNHDLRFKTNVNCGGCVASVKPHLDNADGICHWDVDTTNKDKVLTVKSTGITEEQVIETIQKTGFKIEHLTIK</sequence>
<keyword evidence="3" id="KW-1185">Reference proteome</keyword>
<evidence type="ECO:0000313" key="3">
    <source>
        <dbReference type="Proteomes" id="UP000095601"/>
    </source>
</evidence>
<dbReference type="STRING" id="237258.SAMN04489756_12913"/>
<dbReference type="CDD" id="cd00371">
    <property type="entry name" value="HMA"/>
    <property type="match status" value="1"/>
</dbReference>
<reference evidence="2 3" key="1">
    <citation type="submission" date="2016-09" db="EMBL/GenBank/DDBJ databases">
        <authorList>
            <person name="Capua I."/>
            <person name="De Benedictis P."/>
            <person name="Joannis T."/>
            <person name="Lombin L.H."/>
            <person name="Cattoli G."/>
        </authorList>
    </citation>
    <scope>NUCLEOTIDE SEQUENCE [LARGE SCALE GENOMIC DNA]</scope>
    <source>
        <strain evidence="2 3">NRS-1</strain>
    </source>
</reference>
<protein>
    <submittedName>
        <fullName evidence="2">Heavy-metal-associated domain protein</fullName>
    </submittedName>
</protein>
<dbReference type="RefSeq" id="WP_069798657.1">
    <property type="nucleotide sequence ID" value="NZ_CP034157.1"/>
</dbReference>
<proteinExistence type="predicted"/>
<dbReference type="EMBL" id="MKGI01000047">
    <property type="protein sequence ID" value="OEL11170.1"/>
    <property type="molecule type" value="Genomic_DNA"/>
</dbReference>
<dbReference type="AlphaFoldDB" id="A0A1E5UE62"/>
<dbReference type="Gene3D" id="3.30.70.100">
    <property type="match status" value="1"/>
</dbReference>
<organism evidence="2 3">
    <name type="scientific">Cloacibacterium normanense</name>
    <dbReference type="NCBI Taxonomy" id="237258"/>
    <lineage>
        <taxon>Bacteria</taxon>
        <taxon>Pseudomonadati</taxon>
        <taxon>Bacteroidota</taxon>
        <taxon>Flavobacteriia</taxon>
        <taxon>Flavobacteriales</taxon>
        <taxon>Weeksellaceae</taxon>
    </lineage>
</organism>
<accession>A0A1E5UE62</accession>
<name>A0A1E5UE62_9FLAO</name>
<evidence type="ECO:0000259" key="1">
    <source>
        <dbReference type="PROSITE" id="PS50846"/>
    </source>
</evidence>
<dbReference type="PROSITE" id="PS50846">
    <property type="entry name" value="HMA_2"/>
    <property type="match status" value="1"/>
</dbReference>
<dbReference type="InterPro" id="IPR036163">
    <property type="entry name" value="HMA_dom_sf"/>
</dbReference>
<dbReference type="OrthoDB" id="677920at2"/>
<dbReference type="KEGG" id="cnr:EB819_07850"/>
<dbReference type="GO" id="GO:0046872">
    <property type="term" value="F:metal ion binding"/>
    <property type="evidence" value="ECO:0007669"/>
    <property type="project" value="InterPro"/>
</dbReference>
<dbReference type="InterPro" id="IPR006121">
    <property type="entry name" value="HMA_dom"/>
</dbReference>
<evidence type="ECO:0000313" key="2">
    <source>
        <dbReference type="EMBL" id="OEL11170.1"/>
    </source>
</evidence>
<dbReference type="Proteomes" id="UP000095601">
    <property type="component" value="Unassembled WGS sequence"/>
</dbReference>
<dbReference type="Pfam" id="PF00403">
    <property type="entry name" value="HMA"/>
    <property type="match status" value="1"/>
</dbReference>
<dbReference type="SUPFAM" id="SSF55008">
    <property type="entry name" value="HMA, heavy metal-associated domain"/>
    <property type="match status" value="1"/>
</dbReference>
<gene>
    <name evidence="2" type="ORF">BHF72_2354</name>
</gene>